<evidence type="ECO:0000313" key="3">
    <source>
        <dbReference type="Proteomes" id="UP000315400"/>
    </source>
</evidence>
<comment type="caution">
    <text evidence="2">The sequence shown here is derived from an EMBL/GenBank/DDBJ whole genome shotgun (WGS) entry which is preliminary data.</text>
</comment>
<proteinExistence type="predicted"/>
<name>A0A540VN21_9GAMM</name>
<dbReference type="Pfam" id="PF12728">
    <property type="entry name" value="HTH_17"/>
    <property type="match status" value="1"/>
</dbReference>
<dbReference type="NCBIfam" id="TIGR01764">
    <property type="entry name" value="excise"/>
    <property type="match status" value="1"/>
</dbReference>
<evidence type="ECO:0000313" key="2">
    <source>
        <dbReference type="EMBL" id="TQE98165.1"/>
    </source>
</evidence>
<dbReference type="GO" id="GO:0003677">
    <property type="term" value="F:DNA binding"/>
    <property type="evidence" value="ECO:0007669"/>
    <property type="project" value="InterPro"/>
</dbReference>
<dbReference type="InterPro" id="IPR041657">
    <property type="entry name" value="HTH_17"/>
</dbReference>
<reference evidence="2 3" key="1">
    <citation type="submission" date="2019-06" db="EMBL/GenBank/DDBJ databases">
        <title>Metagenome assembled Genome of Spiribacter salinus SL48-SHIP from the microbial mat of Salt Lake 48 (Novosibirsk region, Russia).</title>
        <authorList>
            <person name="Shipova A."/>
            <person name="Rozanov A.S."/>
            <person name="Bryanskaya A.V."/>
            <person name="Peltek S.E."/>
        </authorList>
    </citation>
    <scope>NUCLEOTIDE SEQUENCE [LARGE SCALE GENOMIC DNA]</scope>
    <source>
        <strain evidence="2">SL48-SHIP-2</strain>
    </source>
</reference>
<protein>
    <submittedName>
        <fullName evidence="2">Helix-turn-helix domain-containing protein</fullName>
    </submittedName>
</protein>
<dbReference type="InterPro" id="IPR010093">
    <property type="entry name" value="SinI_DNA-bd"/>
</dbReference>
<accession>A0A540VN21</accession>
<dbReference type="EMBL" id="VIFK01000265">
    <property type="protein sequence ID" value="TQE98165.1"/>
    <property type="molecule type" value="Genomic_DNA"/>
</dbReference>
<feature type="domain" description="Helix-turn-helix" evidence="1">
    <location>
        <begin position="12"/>
        <end position="57"/>
    </location>
</feature>
<evidence type="ECO:0000259" key="1">
    <source>
        <dbReference type="Pfam" id="PF12728"/>
    </source>
</evidence>
<dbReference type="Proteomes" id="UP000315400">
    <property type="component" value="Unassembled WGS sequence"/>
</dbReference>
<dbReference type="AlphaFoldDB" id="A0A540VN21"/>
<organism evidence="2 3">
    <name type="scientific">Spiribacter salinus</name>
    <dbReference type="NCBI Taxonomy" id="1335746"/>
    <lineage>
        <taxon>Bacteria</taxon>
        <taxon>Pseudomonadati</taxon>
        <taxon>Pseudomonadota</taxon>
        <taxon>Gammaproteobacteria</taxon>
        <taxon>Chromatiales</taxon>
        <taxon>Ectothiorhodospiraceae</taxon>
        <taxon>Spiribacter</taxon>
    </lineage>
</organism>
<gene>
    <name evidence="2" type="ORF">FKY71_15270</name>
</gene>
<sequence>MSSHETLEPLAYDIPDACEVLRLSRSFLYEEIKRGRLRAVKCGRRTLIRRQDAEEYLDLLSREQEAAA</sequence>